<keyword evidence="1" id="KW-0233">DNA recombination</keyword>
<feature type="domain" description="Tyr recombinase" evidence="2">
    <location>
        <begin position="79"/>
        <end position="264"/>
    </location>
</feature>
<dbReference type="SUPFAM" id="SSF56349">
    <property type="entry name" value="DNA breaking-rejoining enzymes"/>
    <property type="match status" value="1"/>
</dbReference>
<dbReference type="InterPro" id="IPR011010">
    <property type="entry name" value="DNA_brk_join_enz"/>
</dbReference>
<dbReference type="InterPro" id="IPR013762">
    <property type="entry name" value="Integrase-like_cat_sf"/>
</dbReference>
<evidence type="ECO:0000313" key="4">
    <source>
        <dbReference type="Proteomes" id="UP000494115"/>
    </source>
</evidence>
<reference evidence="3 4" key="1">
    <citation type="submission" date="2020-04" db="EMBL/GenBank/DDBJ databases">
        <authorList>
            <person name="De Canck E."/>
        </authorList>
    </citation>
    <scope>NUCLEOTIDE SEQUENCE [LARGE SCALE GENOMIC DNA]</scope>
    <source>
        <strain evidence="3 4">LMG 28138</strain>
    </source>
</reference>
<dbReference type="GO" id="GO:0006310">
    <property type="term" value="P:DNA recombination"/>
    <property type="evidence" value="ECO:0007669"/>
    <property type="project" value="UniProtKB-KW"/>
</dbReference>
<proteinExistence type="predicted"/>
<accession>A0A6S7BI41</accession>
<dbReference type="Pfam" id="PF00589">
    <property type="entry name" value="Phage_integrase"/>
    <property type="match status" value="1"/>
</dbReference>
<protein>
    <submittedName>
        <fullName evidence="3">Tyrosine recombinase XerC</fullName>
    </submittedName>
</protein>
<evidence type="ECO:0000259" key="2">
    <source>
        <dbReference type="PROSITE" id="PS51898"/>
    </source>
</evidence>
<evidence type="ECO:0000256" key="1">
    <source>
        <dbReference type="ARBA" id="ARBA00023172"/>
    </source>
</evidence>
<dbReference type="Gene3D" id="1.10.443.10">
    <property type="entry name" value="Intergrase catalytic core"/>
    <property type="match status" value="1"/>
</dbReference>
<dbReference type="Proteomes" id="UP000494115">
    <property type="component" value="Unassembled WGS sequence"/>
</dbReference>
<dbReference type="EMBL" id="CADIKM010000033">
    <property type="protein sequence ID" value="CAB3799592.1"/>
    <property type="molecule type" value="Genomic_DNA"/>
</dbReference>
<dbReference type="AlphaFoldDB" id="A0A6S7BI41"/>
<keyword evidence="4" id="KW-1185">Reference proteome</keyword>
<dbReference type="InterPro" id="IPR002104">
    <property type="entry name" value="Integrase_catalytic"/>
</dbReference>
<sequence>MFDRFARYLVEHGVSLTTFGNDHVDSFLAPGGGFAEDTTTRIRYAKLIDRLCRHLVDLGIRSDNPGFDLLRRLQWPDEPEPVFLREDADARLQLSIQPGVTDDVRQVRNKAVVAFLLGTGVTATEFLRVATADVRLVSSQPYVTVIAHGPRPMRTVQIEPFALPTLETWLQVRSAINTDSPLLFPNKSGKPYTVAMVGNIVRDALLAIHVQAEEMSPRLLRNTDCRRRLLADCPPDEVSYRLGLVSSRTVERMIATLKARPHDS</sequence>
<dbReference type="GO" id="GO:0015074">
    <property type="term" value="P:DNA integration"/>
    <property type="evidence" value="ECO:0007669"/>
    <property type="project" value="InterPro"/>
</dbReference>
<name>A0A6S7BI41_9BURK</name>
<gene>
    <name evidence="3" type="primary">xerC_5</name>
    <name evidence="3" type="ORF">LMG28138_04683</name>
</gene>
<dbReference type="PROSITE" id="PS51898">
    <property type="entry name" value="TYR_RECOMBINASE"/>
    <property type="match status" value="1"/>
</dbReference>
<dbReference type="GO" id="GO:0003677">
    <property type="term" value="F:DNA binding"/>
    <property type="evidence" value="ECO:0007669"/>
    <property type="project" value="InterPro"/>
</dbReference>
<organism evidence="3 4">
    <name type="scientific">Pararobbsia alpina</name>
    <dbReference type="NCBI Taxonomy" id="621374"/>
    <lineage>
        <taxon>Bacteria</taxon>
        <taxon>Pseudomonadati</taxon>
        <taxon>Pseudomonadota</taxon>
        <taxon>Betaproteobacteria</taxon>
        <taxon>Burkholderiales</taxon>
        <taxon>Burkholderiaceae</taxon>
        <taxon>Pararobbsia</taxon>
    </lineage>
</organism>
<evidence type="ECO:0000313" key="3">
    <source>
        <dbReference type="EMBL" id="CAB3799592.1"/>
    </source>
</evidence>